<reference evidence="2 3" key="1">
    <citation type="submission" date="2022-12" db="EMBL/GenBank/DDBJ databases">
        <title>Chromosome-level genome assembly of true bugs.</title>
        <authorList>
            <person name="Ma L."/>
            <person name="Li H."/>
        </authorList>
    </citation>
    <scope>NUCLEOTIDE SEQUENCE [LARGE SCALE GENOMIC DNA]</scope>
    <source>
        <strain evidence="2">Lab_2022b</strain>
    </source>
</reference>
<sequence length="84" mass="9740">MCGTLTLEPLVLVMLVNFADIIILNIMRKIYLVPVMLLIIFGIHQNQRIAVKRRLHTLKRKLYLLGQNLLLNGILKLIQRIPLI</sequence>
<keyword evidence="1" id="KW-0472">Membrane</keyword>
<evidence type="ECO:0000313" key="3">
    <source>
        <dbReference type="Proteomes" id="UP001461498"/>
    </source>
</evidence>
<keyword evidence="1" id="KW-0812">Transmembrane</keyword>
<protein>
    <submittedName>
        <fullName evidence="2">Uncharacterized protein</fullName>
    </submittedName>
</protein>
<comment type="caution">
    <text evidence="2">The sequence shown here is derived from an EMBL/GenBank/DDBJ whole genome shotgun (WGS) entry which is preliminary data.</text>
</comment>
<accession>A0AAW1D5T9</accession>
<name>A0AAW1D5T9_9HEMI</name>
<dbReference type="Proteomes" id="UP001461498">
    <property type="component" value="Unassembled WGS sequence"/>
</dbReference>
<feature type="transmembrane region" description="Helical" evidence="1">
    <location>
        <begin position="12"/>
        <end position="41"/>
    </location>
</feature>
<keyword evidence="3" id="KW-1185">Reference proteome</keyword>
<dbReference type="EMBL" id="JAPXFL010000005">
    <property type="protein sequence ID" value="KAK9506338.1"/>
    <property type="molecule type" value="Genomic_DNA"/>
</dbReference>
<dbReference type="AlphaFoldDB" id="A0AAW1D5T9"/>
<evidence type="ECO:0000256" key="1">
    <source>
        <dbReference type="SAM" id="Phobius"/>
    </source>
</evidence>
<evidence type="ECO:0000313" key="2">
    <source>
        <dbReference type="EMBL" id="KAK9506338.1"/>
    </source>
</evidence>
<proteinExistence type="predicted"/>
<organism evidence="2 3">
    <name type="scientific">Rhynocoris fuscipes</name>
    <dbReference type="NCBI Taxonomy" id="488301"/>
    <lineage>
        <taxon>Eukaryota</taxon>
        <taxon>Metazoa</taxon>
        <taxon>Ecdysozoa</taxon>
        <taxon>Arthropoda</taxon>
        <taxon>Hexapoda</taxon>
        <taxon>Insecta</taxon>
        <taxon>Pterygota</taxon>
        <taxon>Neoptera</taxon>
        <taxon>Paraneoptera</taxon>
        <taxon>Hemiptera</taxon>
        <taxon>Heteroptera</taxon>
        <taxon>Panheteroptera</taxon>
        <taxon>Cimicomorpha</taxon>
        <taxon>Reduviidae</taxon>
        <taxon>Harpactorinae</taxon>
        <taxon>Harpactorini</taxon>
        <taxon>Rhynocoris</taxon>
    </lineage>
</organism>
<keyword evidence="1" id="KW-1133">Transmembrane helix</keyword>
<gene>
    <name evidence="2" type="ORF">O3M35_008294</name>
</gene>